<protein>
    <submittedName>
        <fullName evidence="1">Uncharacterized protein</fullName>
    </submittedName>
</protein>
<reference evidence="1 2" key="1">
    <citation type="submission" date="2019-05" db="EMBL/GenBank/DDBJ databases">
        <title>Another draft genome of Portunus trituberculatus and its Hox gene families provides insights of decapod evolution.</title>
        <authorList>
            <person name="Jeong J.-H."/>
            <person name="Song I."/>
            <person name="Kim S."/>
            <person name="Choi T."/>
            <person name="Kim D."/>
            <person name="Ryu S."/>
            <person name="Kim W."/>
        </authorList>
    </citation>
    <scope>NUCLEOTIDE SEQUENCE [LARGE SCALE GENOMIC DNA]</scope>
    <source>
        <tissue evidence="1">Muscle</tissue>
    </source>
</reference>
<accession>A0A5B7HW79</accession>
<evidence type="ECO:0000313" key="2">
    <source>
        <dbReference type="Proteomes" id="UP000324222"/>
    </source>
</evidence>
<organism evidence="1 2">
    <name type="scientific">Portunus trituberculatus</name>
    <name type="common">Swimming crab</name>
    <name type="synonym">Neptunus trituberculatus</name>
    <dbReference type="NCBI Taxonomy" id="210409"/>
    <lineage>
        <taxon>Eukaryota</taxon>
        <taxon>Metazoa</taxon>
        <taxon>Ecdysozoa</taxon>
        <taxon>Arthropoda</taxon>
        <taxon>Crustacea</taxon>
        <taxon>Multicrustacea</taxon>
        <taxon>Malacostraca</taxon>
        <taxon>Eumalacostraca</taxon>
        <taxon>Eucarida</taxon>
        <taxon>Decapoda</taxon>
        <taxon>Pleocyemata</taxon>
        <taxon>Brachyura</taxon>
        <taxon>Eubrachyura</taxon>
        <taxon>Portunoidea</taxon>
        <taxon>Portunidae</taxon>
        <taxon>Portuninae</taxon>
        <taxon>Portunus</taxon>
    </lineage>
</organism>
<evidence type="ECO:0000313" key="1">
    <source>
        <dbReference type="EMBL" id="MPC76730.1"/>
    </source>
</evidence>
<dbReference type="AlphaFoldDB" id="A0A5B7HW79"/>
<dbReference type="Proteomes" id="UP000324222">
    <property type="component" value="Unassembled WGS sequence"/>
</dbReference>
<keyword evidence="2" id="KW-1185">Reference proteome</keyword>
<dbReference type="EMBL" id="VSRR010044076">
    <property type="protein sequence ID" value="MPC76730.1"/>
    <property type="molecule type" value="Genomic_DNA"/>
</dbReference>
<gene>
    <name evidence="1" type="ORF">E2C01_071158</name>
</gene>
<name>A0A5B7HW79_PORTR</name>
<sequence length="81" mass="9062">MFQDIQDEVIDLIMVSPVMATQSNEASSISQSSHLLWFARSVSGDNIKDEILVRHSLETTTVDRCVQMARYSQGSILCEAQ</sequence>
<proteinExistence type="predicted"/>
<comment type="caution">
    <text evidence="1">The sequence shown here is derived from an EMBL/GenBank/DDBJ whole genome shotgun (WGS) entry which is preliminary data.</text>
</comment>